<dbReference type="SUPFAM" id="SSF55469">
    <property type="entry name" value="FMN-dependent nitroreductase-like"/>
    <property type="match status" value="1"/>
</dbReference>
<dbReference type="RefSeq" id="WP_034845935.1">
    <property type="nucleotide sequence ID" value="NZ_JANX01000525.1"/>
</dbReference>
<dbReference type="Gene3D" id="3.40.109.10">
    <property type="entry name" value="NADH Oxidase"/>
    <property type="match status" value="1"/>
</dbReference>
<sequence>MAAPDFPPEFHDRFADLLRWRRDVRRFRRDPLPPGLLDRLLDLACLAPSVGNSQPWRFVLVEDAVRRAAVRSVFSRCNADAASGYEGERAVHYRRLKLAGLEEAPVQLAVFCDRSTGQGHGLGRQTMPETLDHSAVTAIHTLWLAARIEGVGLGWVSILEPEAVAALLDVPPEWHLVGYLCLGFPESEESVPELEREGWQSRLGACRAVLRR</sequence>
<dbReference type="InterPro" id="IPR029479">
    <property type="entry name" value="Nitroreductase"/>
</dbReference>
<dbReference type="InterPro" id="IPR012825">
    <property type="entry name" value="BluB"/>
</dbReference>
<accession>A0A0A0CY57</accession>
<dbReference type="AlphaFoldDB" id="A0A0A0CY57"/>
<dbReference type="InterPro" id="IPR050627">
    <property type="entry name" value="Nitroreductase/BluB"/>
</dbReference>
<dbReference type="NCBIfam" id="TIGR02476">
    <property type="entry name" value="BluB"/>
    <property type="match status" value="1"/>
</dbReference>
<dbReference type="Proteomes" id="UP000029995">
    <property type="component" value="Unassembled WGS sequence"/>
</dbReference>
<protein>
    <submittedName>
        <fullName evidence="2">Cob(II)yrinic acid a,c-diamide reductase</fullName>
    </submittedName>
</protein>
<dbReference type="Pfam" id="PF00881">
    <property type="entry name" value="Nitroreductase"/>
    <property type="match status" value="1"/>
</dbReference>
<feature type="domain" description="Nitroreductase" evidence="1">
    <location>
        <begin position="18"/>
        <end position="183"/>
    </location>
</feature>
<comment type="caution">
    <text evidence="2">The sequence shown here is derived from an EMBL/GenBank/DDBJ whole genome shotgun (WGS) entry which is preliminary data.</text>
</comment>
<proteinExistence type="predicted"/>
<evidence type="ECO:0000313" key="3">
    <source>
        <dbReference type="Proteomes" id="UP000029995"/>
    </source>
</evidence>
<gene>
    <name evidence="2" type="ORF">P409_27545</name>
</gene>
<dbReference type="InterPro" id="IPR000415">
    <property type="entry name" value="Nitroreductase-like"/>
</dbReference>
<dbReference type="PANTHER" id="PTHR23026">
    <property type="entry name" value="NADPH NITROREDUCTASE"/>
    <property type="match status" value="1"/>
</dbReference>
<evidence type="ECO:0000313" key="2">
    <source>
        <dbReference type="EMBL" id="KGM31376.1"/>
    </source>
</evidence>
<dbReference type="PANTHER" id="PTHR23026:SF123">
    <property type="entry name" value="NAD(P)H NITROREDUCTASE RV3131-RELATED"/>
    <property type="match status" value="1"/>
</dbReference>
<dbReference type="EMBL" id="JANX01000525">
    <property type="protein sequence ID" value="KGM31376.1"/>
    <property type="molecule type" value="Genomic_DNA"/>
</dbReference>
<organism evidence="2 3">
    <name type="scientific">Inquilinus limosus MP06</name>
    <dbReference type="NCBI Taxonomy" id="1398085"/>
    <lineage>
        <taxon>Bacteria</taxon>
        <taxon>Pseudomonadati</taxon>
        <taxon>Pseudomonadota</taxon>
        <taxon>Alphaproteobacteria</taxon>
        <taxon>Rhodospirillales</taxon>
        <taxon>Rhodospirillaceae</taxon>
        <taxon>Inquilinus</taxon>
    </lineage>
</organism>
<reference evidence="2 3" key="1">
    <citation type="submission" date="2014-01" db="EMBL/GenBank/DDBJ databases">
        <title>Genome sequence determination for a cystic fibrosis isolate, Inquilinus limosus.</title>
        <authorList>
            <person name="Pino M."/>
            <person name="Di Conza J."/>
            <person name="Gutkind G."/>
        </authorList>
    </citation>
    <scope>NUCLEOTIDE SEQUENCE [LARGE SCALE GENOMIC DNA]</scope>
    <source>
        <strain evidence="2 3">MP06</strain>
    </source>
</reference>
<name>A0A0A0CY57_9PROT</name>
<dbReference type="GO" id="GO:0016491">
    <property type="term" value="F:oxidoreductase activity"/>
    <property type="evidence" value="ECO:0007669"/>
    <property type="project" value="InterPro"/>
</dbReference>
<evidence type="ECO:0000259" key="1">
    <source>
        <dbReference type="Pfam" id="PF00881"/>
    </source>
</evidence>